<organism evidence="1">
    <name type="scientific">hydrothermal vent metagenome</name>
    <dbReference type="NCBI Taxonomy" id="652676"/>
    <lineage>
        <taxon>unclassified sequences</taxon>
        <taxon>metagenomes</taxon>
        <taxon>ecological metagenomes</taxon>
    </lineage>
</organism>
<evidence type="ECO:0000313" key="1">
    <source>
        <dbReference type="EMBL" id="VAW72309.1"/>
    </source>
</evidence>
<reference evidence="1" key="1">
    <citation type="submission" date="2018-06" db="EMBL/GenBank/DDBJ databases">
        <authorList>
            <person name="Zhirakovskaya E."/>
        </authorList>
    </citation>
    <scope>NUCLEOTIDE SEQUENCE</scope>
</reference>
<name>A0A3B0YDP9_9ZZZZ</name>
<sequence length="115" mass="13325">MKEKYGTLLSEQVYAYLMNKGNIAYNHYGYCGTGFVFFEGSILYTHIDEWLLYESGVDYEKGGKYVGIIKAFKTSKAFISWLSEQTDETLSGKETADSWYINNQRITKNRLKNLK</sequence>
<dbReference type="EMBL" id="UOFJ01000656">
    <property type="protein sequence ID" value="VAW72309.1"/>
    <property type="molecule type" value="Genomic_DNA"/>
</dbReference>
<dbReference type="AlphaFoldDB" id="A0A3B0YDP9"/>
<protein>
    <submittedName>
        <fullName evidence="1">Uncharacterized protein</fullName>
    </submittedName>
</protein>
<proteinExistence type="predicted"/>
<gene>
    <name evidence="1" type="ORF">MNBD_GAMMA10-370</name>
</gene>
<accession>A0A3B0YDP9</accession>